<evidence type="ECO:0008006" key="8">
    <source>
        <dbReference type="Google" id="ProtNLM"/>
    </source>
</evidence>
<dbReference type="OrthoDB" id="74360at2759"/>
<dbReference type="EMBL" id="JH921441">
    <property type="protein sequence ID" value="EKD15729.1"/>
    <property type="molecule type" value="Genomic_DNA"/>
</dbReference>
<name>K1XTA6_MARBU</name>
<dbReference type="PANTHER" id="PTHR42877">
    <property type="entry name" value="L-ORNITHINE N(5)-MONOOXYGENASE-RELATED"/>
    <property type="match status" value="1"/>
</dbReference>
<dbReference type="AlphaFoldDB" id="K1XTA6"/>
<dbReference type="InParanoid" id="K1XTA6"/>
<proteinExistence type="inferred from homology"/>
<dbReference type="eggNOG" id="KOG1399">
    <property type="taxonomic scope" value="Eukaryota"/>
</dbReference>
<dbReference type="PANTHER" id="PTHR42877:SF6">
    <property type="entry name" value="MONOOXYGENASE, PUTATIVE (AFU_ORTHOLOGUE AFUA_3G15050)-RELATED"/>
    <property type="match status" value="1"/>
</dbReference>
<keyword evidence="3" id="KW-0274">FAD</keyword>
<comment type="similarity">
    <text evidence="1">Belongs to the FAD-binding monooxygenase family.</text>
</comment>
<gene>
    <name evidence="6" type="ORF">MBM_06357</name>
</gene>
<keyword evidence="7" id="KW-1185">Reference proteome</keyword>
<feature type="region of interest" description="Disordered" evidence="5">
    <location>
        <begin position="1"/>
        <end position="56"/>
    </location>
</feature>
<protein>
    <recommendedName>
        <fullName evidence="8">4-hydroxyacetophenone monooxygenase</fullName>
    </recommendedName>
</protein>
<evidence type="ECO:0000256" key="3">
    <source>
        <dbReference type="ARBA" id="ARBA00022827"/>
    </source>
</evidence>
<dbReference type="KEGG" id="mbe:MBM_06357"/>
<dbReference type="RefSeq" id="XP_007294246.1">
    <property type="nucleotide sequence ID" value="XM_007294184.1"/>
</dbReference>
<dbReference type="HOGENOM" id="CLU_006937_6_1_1"/>
<organism evidence="6 7">
    <name type="scientific">Marssonina brunnea f. sp. multigermtubi (strain MB_m1)</name>
    <name type="common">Marssonina leaf spot fungus</name>
    <dbReference type="NCBI Taxonomy" id="1072389"/>
    <lineage>
        <taxon>Eukaryota</taxon>
        <taxon>Fungi</taxon>
        <taxon>Dikarya</taxon>
        <taxon>Ascomycota</taxon>
        <taxon>Pezizomycotina</taxon>
        <taxon>Leotiomycetes</taxon>
        <taxon>Helotiales</taxon>
        <taxon>Drepanopezizaceae</taxon>
        <taxon>Drepanopeziza</taxon>
    </lineage>
</organism>
<dbReference type="Proteomes" id="UP000006753">
    <property type="component" value="Unassembled WGS sequence"/>
</dbReference>
<evidence type="ECO:0000256" key="4">
    <source>
        <dbReference type="ARBA" id="ARBA00023002"/>
    </source>
</evidence>
<dbReference type="OMA" id="HGFPYTY"/>
<dbReference type="Pfam" id="PF00743">
    <property type="entry name" value="FMO-like"/>
    <property type="match status" value="1"/>
</dbReference>
<keyword evidence="2" id="KW-0285">Flavoprotein</keyword>
<evidence type="ECO:0000256" key="5">
    <source>
        <dbReference type="SAM" id="MobiDB-lite"/>
    </source>
</evidence>
<dbReference type="GO" id="GO:0004499">
    <property type="term" value="F:N,N-dimethylaniline monooxygenase activity"/>
    <property type="evidence" value="ECO:0007669"/>
    <property type="project" value="InterPro"/>
</dbReference>
<dbReference type="GO" id="GO:0050661">
    <property type="term" value="F:NADP binding"/>
    <property type="evidence" value="ECO:0007669"/>
    <property type="project" value="InterPro"/>
</dbReference>
<dbReference type="GO" id="GO:0050660">
    <property type="term" value="F:flavin adenine dinucleotide binding"/>
    <property type="evidence" value="ECO:0007669"/>
    <property type="project" value="InterPro"/>
</dbReference>
<evidence type="ECO:0000313" key="7">
    <source>
        <dbReference type="Proteomes" id="UP000006753"/>
    </source>
</evidence>
<reference evidence="6 7" key="1">
    <citation type="journal article" date="2012" name="BMC Genomics">
        <title>Sequencing the genome of Marssonina brunnea reveals fungus-poplar co-evolution.</title>
        <authorList>
            <person name="Zhu S."/>
            <person name="Cao Y.-Z."/>
            <person name="Jiang C."/>
            <person name="Tan B.-Y."/>
            <person name="Wang Z."/>
            <person name="Feng S."/>
            <person name="Zhang L."/>
            <person name="Su X.-H."/>
            <person name="Brejova B."/>
            <person name="Vinar T."/>
            <person name="Xu M."/>
            <person name="Wang M.-X."/>
            <person name="Zhang S.-G."/>
            <person name="Huang M.-R."/>
            <person name="Wu R."/>
            <person name="Zhou Y."/>
        </authorList>
    </citation>
    <scope>NUCLEOTIDE SEQUENCE [LARGE SCALE GENOMIC DNA]</scope>
    <source>
        <strain evidence="6 7">MB_m1</strain>
    </source>
</reference>
<keyword evidence="4" id="KW-0560">Oxidoreductase</keyword>
<dbReference type="InterPro" id="IPR036188">
    <property type="entry name" value="FAD/NAD-bd_sf"/>
</dbReference>
<dbReference type="InterPro" id="IPR020946">
    <property type="entry name" value="Flavin_mOase-like"/>
</dbReference>
<evidence type="ECO:0000256" key="2">
    <source>
        <dbReference type="ARBA" id="ARBA00022630"/>
    </source>
</evidence>
<dbReference type="SUPFAM" id="SSF51905">
    <property type="entry name" value="FAD/NAD(P)-binding domain"/>
    <property type="match status" value="2"/>
</dbReference>
<dbReference type="Gene3D" id="3.50.50.60">
    <property type="entry name" value="FAD/NAD(P)-binding domain"/>
    <property type="match status" value="2"/>
</dbReference>
<sequence length="624" mass="69927">MAPSLESIDSTAASLPVSLKKEKSPVAVSETVEPTSAVKVNDDRKGESLSVRPSQPRDYHSGIFELEDHPIDAPGRIRVAVVGAGLAGINAGILLPAKVPGLDLTIYDKNADVGGVWFENVYPGVRCDIPANVYQSTFSPKTQWTEEYAQGAEILEYWKSVARKYNVYKYLKLRHKVAKAQWDNDSGKWTLRVENLENGEIETPEFDVVITANGRFNDWKLPDYPGIEEYKGHLRHSSAWDPKFDPKGKTVAVIGNGASGIQVVPNLQPLVKHLDHYARSPTWIAGSFGGEGPGRRLEPNYYARELLESFKDPEIYHEFRKELESKFYRRFGTLFKGSEKNKQLREEFIQLMAKRLEKKPQLLEHIVPDFSPNCRRLTPGPGYLEALTEDNVTFIRTPISHFTASGIVTTDGVERTVDAVICSTGANVDMRPPFPITANGKDLRDAWSPDPLTYLGFATPHFPNLLHVHGPNSAGHSGTVPNQVETQVTYIAKLLRKVSSQGIKTFVPSQTATDDFIAYADSFFPKTVFSENCSSWANGGRPGGRIHGHWPGSASHVNVARRDPRWEDWEWTYKTQTGNRFAWLGNGWTAKEVKGEGDLTPYLRKPDDIDLRSYHEIWYEGLND</sequence>
<dbReference type="GeneID" id="18762292"/>
<dbReference type="InterPro" id="IPR051209">
    <property type="entry name" value="FAD-bind_Monooxygenase_sf"/>
</dbReference>
<evidence type="ECO:0000313" key="6">
    <source>
        <dbReference type="EMBL" id="EKD15729.1"/>
    </source>
</evidence>
<accession>K1XTA6</accession>
<evidence type="ECO:0000256" key="1">
    <source>
        <dbReference type="ARBA" id="ARBA00010139"/>
    </source>
</evidence>